<organism evidence="1 2">
    <name type="scientific">Cohnella cellulosilytica</name>
    <dbReference type="NCBI Taxonomy" id="986710"/>
    <lineage>
        <taxon>Bacteria</taxon>
        <taxon>Bacillati</taxon>
        <taxon>Bacillota</taxon>
        <taxon>Bacilli</taxon>
        <taxon>Bacillales</taxon>
        <taxon>Paenibacillaceae</taxon>
        <taxon>Cohnella</taxon>
    </lineage>
</organism>
<dbReference type="Proteomes" id="UP001596378">
    <property type="component" value="Unassembled WGS sequence"/>
</dbReference>
<protein>
    <submittedName>
        <fullName evidence="1">DUF5085 family protein</fullName>
    </submittedName>
</protein>
<dbReference type="InterPro" id="IPR031664">
    <property type="entry name" value="DUF5085"/>
</dbReference>
<dbReference type="Pfam" id="PF16895">
    <property type="entry name" value="DUF5085"/>
    <property type="match status" value="1"/>
</dbReference>
<name>A0ABW2F5Q1_9BACL</name>
<keyword evidence="2" id="KW-1185">Reference proteome</keyword>
<dbReference type="EMBL" id="JBHTAI010000001">
    <property type="protein sequence ID" value="MFC7147240.1"/>
    <property type="molecule type" value="Genomic_DNA"/>
</dbReference>
<accession>A0ABW2F5Q1</accession>
<reference evidence="2" key="1">
    <citation type="journal article" date="2019" name="Int. J. Syst. Evol. Microbiol.">
        <title>The Global Catalogue of Microorganisms (GCM) 10K type strain sequencing project: providing services to taxonomists for standard genome sequencing and annotation.</title>
        <authorList>
            <consortium name="The Broad Institute Genomics Platform"/>
            <consortium name="The Broad Institute Genome Sequencing Center for Infectious Disease"/>
            <person name="Wu L."/>
            <person name="Ma J."/>
        </authorList>
    </citation>
    <scope>NUCLEOTIDE SEQUENCE [LARGE SCALE GENOMIC DNA]</scope>
    <source>
        <strain evidence="2">KCTC 12907</strain>
    </source>
</reference>
<proteinExistence type="predicted"/>
<sequence>MINSNDAIRYTNVVSKKYRFHYLDMKEVIEDFLQSIARQKLTIKGPLFYSINNVPLDEWVVGELFMPIKEDEIMREDNLSFQSYFFIESMVSHCLFTRFEEFTQVSYRILLDFIEHQGLTQTTPIFHVLSGDETLQYVFIKIGTAIMGERMGQEEAAYDTGH</sequence>
<comment type="caution">
    <text evidence="1">The sequence shown here is derived from an EMBL/GenBank/DDBJ whole genome shotgun (WGS) entry which is preliminary data.</text>
</comment>
<gene>
    <name evidence="1" type="ORF">ACFQMJ_01725</name>
</gene>
<dbReference type="RefSeq" id="WP_378050521.1">
    <property type="nucleotide sequence ID" value="NZ_JBHMDN010000028.1"/>
</dbReference>
<evidence type="ECO:0000313" key="2">
    <source>
        <dbReference type="Proteomes" id="UP001596378"/>
    </source>
</evidence>
<evidence type="ECO:0000313" key="1">
    <source>
        <dbReference type="EMBL" id="MFC7147240.1"/>
    </source>
</evidence>